<organism evidence="2 3">
    <name type="scientific">Virgibacillus phasianinus</name>
    <dbReference type="NCBI Taxonomy" id="2017483"/>
    <lineage>
        <taxon>Bacteria</taxon>
        <taxon>Bacillati</taxon>
        <taxon>Bacillota</taxon>
        <taxon>Bacilli</taxon>
        <taxon>Bacillales</taxon>
        <taxon>Bacillaceae</taxon>
        <taxon>Virgibacillus</taxon>
    </lineage>
</organism>
<evidence type="ECO:0000256" key="1">
    <source>
        <dbReference type="SAM" id="Phobius"/>
    </source>
</evidence>
<gene>
    <name evidence="2" type="ORF">CFK37_02910</name>
</gene>
<proteinExistence type="predicted"/>
<protein>
    <submittedName>
        <fullName evidence="2">Uncharacterized protein</fullName>
    </submittedName>
</protein>
<evidence type="ECO:0000313" key="2">
    <source>
        <dbReference type="EMBL" id="ASK61217.1"/>
    </source>
</evidence>
<name>A0A220TZG7_9BACI</name>
<dbReference type="EMBL" id="CP022315">
    <property type="protein sequence ID" value="ASK61217.1"/>
    <property type="molecule type" value="Genomic_DNA"/>
</dbReference>
<dbReference type="RefSeq" id="WP_089060494.1">
    <property type="nucleotide sequence ID" value="NZ_CP022315.1"/>
</dbReference>
<feature type="transmembrane region" description="Helical" evidence="1">
    <location>
        <begin position="7"/>
        <end position="25"/>
    </location>
</feature>
<keyword evidence="1" id="KW-0812">Transmembrane</keyword>
<accession>A0A220TZG7</accession>
<dbReference type="AlphaFoldDB" id="A0A220TZG7"/>
<keyword evidence="1" id="KW-0472">Membrane</keyword>
<keyword evidence="3" id="KW-1185">Reference proteome</keyword>
<feature type="transmembrane region" description="Helical" evidence="1">
    <location>
        <begin position="128"/>
        <end position="148"/>
    </location>
</feature>
<reference evidence="2 3" key="1">
    <citation type="submission" date="2017-07" db="EMBL/GenBank/DDBJ databases">
        <title>Virgibacillus sp. LM2416.</title>
        <authorList>
            <person name="Tak E.J."/>
            <person name="Bae J.-W."/>
        </authorList>
    </citation>
    <scope>NUCLEOTIDE SEQUENCE [LARGE SCALE GENOMIC DNA]</scope>
    <source>
        <strain evidence="2 3">LM2416</strain>
    </source>
</reference>
<evidence type="ECO:0000313" key="3">
    <source>
        <dbReference type="Proteomes" id="UP000198312"/>
    </source>
</evidence>
<dbReference type="InterPro" id="IPR048147">
    <property type="entry name" value="CBO0543-like"/>
</dbReference>
<dbReference type="Proteomes" id="UP000198312">
    <property type="component" value="Chromosome"/>
</dbReference>
<feature type="transmembrane region" description="Helical" evidence="1">
    <location>
        <begin position="31"/>
        <end position="51"/>
    </location>
</feature>
<dbReference type="KEGG" id="vil:CFK37_02910"/>
<dbReference type="OrthoDB" id="2622010at2"/>
<feature type="transmembrane region" description="Helical" evidence="1">
    <location>
        <begin position="72"/>
        <end position="89"/>
    </location>
</feature>
<dbReference type="NCBIfam" id="NF041644">
    <property type="entry name" value="CBO0543_fam"/>
    <property type="match status" value="1"/>
</dbReference>
<keyword evidence="1" id="KW-1133">Transmembrane helix</keyword>
<sequence>MGKQIERTILIVTTLIGIGLVPFWVKKPPIKDWTIVFLLAGFLSGMLDLFVTAKKLISYPTRLFGKRMNISLLFDYLVLPTIGVVYNQVSYRPKVFSALSKAFLFSAPVTALEFFLEKHTKLIVWKKWKWQYTLISVTLFLWIERGFIATIRSISDSQYIGKKRSDQSE</sequence>